<evidence type="ECO:0000259" key="6">
    <source>
        <dbReference type="Pfam" id="PF23598"/>
    </source>
</evidence>
<dbReference type="GO" id="GO:0005524">
    <property type="term" value="F:ATP binding"/>
    <property type="evidence" value="ECO:0007669"/>
    <property type="project" value="UniProtKB-KW"/>
</dbReference>
<keyword evidence="1" id="KW-0677">Repeat</keyword>
<evidence type="ECO:0000256" key="3">
    <source>
        <dbReference type="ARBA" id="ARBA00022821"/>
    </source>
</evidence>
<dbReference type="AlphaFoldDB" id="A0A5J4ZEL5"/>
<gene>
    <name evidence="7" type="ORF">F0562_017366</name>
</gene>
<evidence type="ECO:0000313" key="7">
    <source>
        <dbReference type="EMBL" id="KAA8517073.1"/>
    </source>
</evidence>
<proteinExistence type="predicted"/>
<sequence length="353" mass="40730">MAESFVNNVFGKLSSFALEEVYLAWNVKNELQKLSKTSTSIEEFLWSNADQQQQQAKSRQDEWHEKMEDIFYDVDDVLDEFQIELSKPQVFQGSISTKHVSFYDPDSPADELLIALREKKKVRSIYFQFNRVKPVERSFVETCISRFEFLRLLDLRESCFEALPSSISGLKHLRYLELSQNRSVKSLPDSLCKLLRLQSLILDGCVELEKLPRDFRNLTSLRFLHLTTQQRCFSKKGIGSLTSLRLLWITGCGNLEYFFVDDDDDDDDGSPMQCLAGLRALLIKDCERLLCLPSLRYLTSLEKLVISNCEKLDLMMADEGEMDALRSLQFFAIEQVPKLVALPQWLQGASKTL</sequence>
<evidence type="ECO:0000256" key="2">
    <source>
        <dbReference type="ARBA" id="ARBA00022741"/>
    </source>
</evidence>
<keyword evidence="3" id="KW-0611">Plant defense</keyword>
<dbReference type="PANTHER" id="PTHR36766:SF70">
    <property type="entry name" value="DISEASE RESISTANCE PROTEIN RGA4"/>
    <property type="match status" value="1"/>
</dbReference>
<organism evidence="7 8">
    <name type="scientific">Nyssa sinensis</name>
    <dbReference type="NCBI Taxonomy" id="561372"/>
    <lineage>
        <taxon>Eukaryota</taxon>
        <taxon>Viridiplantae</taxon>
        <taxon>Streptophyta</taxon>
        <taxon>Embryophyta</taxon>
        <taxon>Tracheophyta</taxon>
        <taxon>Spermatophyta</taxon>
        <taxon>Magnoliopsida</taxon>
        <taxon>eudicotyledons</taxon>
        <taxon>Gunneridae</taxon>
        <taxon>Pentapetalae</taxon>
        <taxon>asterids</taxon>
        <taxon>Cornales</taxon>
        <taxon>Nyssaceae</taxon>
        <taxon>Nyssa</taxon>
    </lineage>
</organism>
<feature type="domain" description="Disease resistance N-terminal" evidence="5">
    <location>
        <begin position="5"/>
        <end position="95"/>
    </location>
</feature>
<dbReference type="SUPFAM" id="SSF52058">
    <property type="entry name" value="L domain-like"/>
    <property type="match status" value="1"/>
</dbReference>
<evidence type="ECO:0000259" key="5">
    <source>
        <dbReference type="Pfam" id="PF18052"/>
    </source>
</evidence>
<dbReference type="InterPro" id="IPR032675">
    <property type="entry name" value="LRR_dom_sf"/>
</dbReference>
<dbReference type="OrthoDB" id="2018467at2759"/>
<evidence type="ECO:0000256" key="4">
    <source>
        <dbReference type="ARBA" id="ARBA00022840"/>
    </source>
</evidence>
<dbReference type="GO" id="GO:0006952">
    <property type="term" value="P:defense response"/>
    <property type="evidence" value="ECO:0007669"/>
    <property type="project" value="UniProtKB-KW"/>
</dbReference>
<name>A0A5J4ZEL5_9ASTE</name>
<keyword evidence="8" id="KW-1185">Reference proteome</keyword>
<accession>A0A5J4ZEL5</accession>
<dbReference type="PANTHER" id="PTHR36766">
    <property type="entry name" value="PLANT BROAD-SPECTRUM MILDEW RESISTANCE PROTEIN RPW8"/>
    <property type="match status" value="1"/>
</dbReference>
<dbReference type="EMBL" id="CM018051">
    <property type="protein sequence ID" value="KAA8517073.1"/>
    <property type="molecule type" value="Genomic_DNA"/>
</dbReference>
<keyword evidence="2" id="KW-0547">Nucleotide-binding</keyword>
<keyword evidence="4" id="KW-0067">ATP-binding</keyword>
<dbReference type="Pfam" id="PF18052">
    <property type="entry name" value="Rx_N"/>
    <property type="match status" value="1"/>
</dbReference>
<evidence type="ECO:0000256" key="1">
    <source>
        <dbReference type="ARBA" id="ARBA00022737"/>
    </source>
</evidence>
<protein>
    <submittedName>
        <fullName evidence="7">Uncharacterized protein</fullName>
    </submittedName>
</protein>
<dbReference type="Proteomes" id="UP000325577">
    <property type="component" value="Linkage Group LG8"/>
</dbReference>
<dbReference type="Gene3D" id="3.80.10.10">
    <property type="entry name" value="Ribonuclease Inhibitor"/>
    <property type="match status" value="1"/>
</dbReference>
<dbReference type="Pfam" id="PF23598">
    <property type="entry name" value="LRR_14"/>
    <property type="match status" value="1"/>
</dbReference>
<evidence type="ECO:0000313" key="8">
    <source>
        <dbReference type="Proteomes" id="UP000325577"/>
    </source>
</evidence>
<reference evidence="7 8" key="1">
    <citation type="submission" date="2019-09" db="EMBL/GenBank/DDBJ databases">
        <title>A chromosome-level genome assembly of the Chinese tupelo Nyssa sinensis.</title>
        <authorList>
            <person name="Yang X."/>
            <person name="Kang M."/>
            <person name="Yang Y."/>
            <person name="Xiong H."/>
            <person name="Wang M."/>
            <person name="Zhang Z."/>
            <person name="Wang Z."/>
            <person name="Wu H."/>
            <person name="Ma T."/>
            <person name="Liu J."/>
            <person name="Xi Z."/>
        </authorList>
    </citation>
    <scope>NUCLEOTIDE SEQUENCE [LARGE SCALE GENOMIC DNA]</scope>
    <source>
        <strain evidence="7">J267</strain>
        <tissue evidence="7">Leaf</tissue>
    </source>
</reference>
<feature type="domain" description="Disease resistance R13L4/SHOC-2-like LRR" evidence="6">
    <location>
        <begin position="142"/>
        <end position="347"/>
    </location>
</feature>
<dbReference type="Gene3D" id="1.20.5.4130">
    <property type="match status" value="1"/>
</dbReference>
<dbReference type="InterPro" id="IPR041118">
    <property type="entry name" value="Rx_N"/>
</dbReference>
<dbReference type="InterPro" id="IPR055414">
    <property type="entry name" value="LRR_R13L4/SHOC2-like"/>
</dbReference>